<keyword evidence="1" id="KW-1133">Transmembrane helix</keyword>
<keyword evidence="3" id="KW-1185">Reference proteome</keyword>
<name>A0A1I4B1W9_9LACT</name>
<evidence type="ECO:0008006" key="4">
    <source>
        <dbReference type="Google" id="ProtNLM"/>
    </source>
</evidence>
<reference evidence="3" key="1">
    <citation type="submission" date="2016-10" db="EMBL/GenBank/DDBJ databases">
        <authorList>
            <person name="Varghese N."/>
            <person name="Submissions S."/>
        </authorList>
    </citation>
    <scope>NUCLEOTIDE SEQUENCE [LARGE SCALE GENOMIC DNA]</scope>
    <source>
        <strain evidence="3">DSM 16108</strain>
    </source>
</reference>
<dbReference type="RefSeq" id="WP_083540448.1">
    <property type="nucleotide sequence ID" value="NZ_FOSJ01000059.1"/>
</dbReference>
<dbReference type="EMBL" id="FOSJ01000059">
    <property type="protein sequence ID" value="SFK62360.1"/>
    <property type="molecule type" value="Genomic_DNA"/>
</dbReference>
<dbReference type="OrthoDB" id="2427942at2"/>
<gene>
    <name evidence="2" type="ORF">SAMN04488569_10599</name>
</gene>
<feature type="transmembrane region" description="Helical" evidence="1">
    <location>
        <begin position="87"/>
        <end position="109"/>
    </location>
</feature>
<keyword evidence="1" id="KW-0472">Membrane</keyword>
<evidence type="ECO:0000256" key="1">
    <source>
        <dbReference type="SAM" id="Phobius"/>
    </source>
</evidence>
<feature type="transmembrane region" description="Helical" evidence="1">
    <location>
        <begin position="20"/>
        <end position="39"/>
    </location>
</feature>
<dbReference type="AlphaFoldDB" id="A0A1I4B1W9"/>
<organism evidence="2 3">
    <name type="scientific">Marinilactibacillus piezotolerans</name>
    <dbReference type="NCBI Taxonomy" id="258723"/>
    <lineage>
        <taxon>Bacteria</taxon>
        <taxon>Bacillati</taxon>
        <taxon>Bacillota</taxon>
        <taxon>Bacilli</taxon>
        <taxon>Lactobacillales</taxon>
        <taxon>Carnobacteriaceae</taxon>
        <taxon>Marinilactibacillus</taxon>
    </lineage>
</organism>
<evidence type="ECO:0000313" key="2">
    <source>
        <dbReference type="EMBL" id="SFK62360.1"/>
    </source>
</evidence>
<feature type="transmembrane region" description="Helical" evidence="1">
    <location>
        <begin position="45"/>
        <end position="64"/>
    </location>
</feature>
<feature type="transmembrane region" description="Helical" evidence="1">
    <location>
        <begin position="115"/>
        <end position="137"/>
    </location>
</feature>
<protein>
    <recommendedName>
        <fullName evidence="4">DUF2178 domain-containing protein</fullName>
    </recommendedName>
</protein>
<keyword evidence="1" id="KW-0812">Transmembrane</keyword>
<evidence type="ECO:0000313" key="3">
    <source>
        <dbReference type="Proteomes" id="UP000199589"/>
    </source>
</evidence>
<accession>A0A1I4B1W9</accession>
<dbReference type="Proteomes" id="UP000199589">
    <property type="component" value="Unassembled WGS sequence"/>
</dbReference>
<proteinExistence type="predicted"/>
<sequence length="140" mass="16061">MNTKDKKTSNKRLAKWGPYFIISCTLIGAILGSFLVYYFKGEFPYEVLTGGIVATLFLTVIEVIKQKKKKNNVPEADERVIKNISRFFAYASHIFLGILFISLGVFTLLDKESISIFYLWILFFSYIWISGIGALIIKRK</sequence>